<sequence>MPPKISLGINLSKPNKLAKSSPFGVQSKPLAAGQKRKKTVFGDSDSESDRVELQANNKQNGAIEITTLGGLGDEEENNKHEDFTPRKVARTTPQLGGAKPALKVKSLKSSIFDDENDEGQQQGVKETKTYGLQKPAAAAGPTEPEYKNLAALHTSRKHAQQAEEIDPSIYSYDAVYDTIKAKRENKKKSTNEEGDEGEGSSKYMSALMRTAEIRKRDQLRARDRLLAKEREAEGDEFADKEKFVTAAYRAQQEEVKRMEEEEARREKEEEERRRRNGDSGMMGFYRQMLARDEESHGEVMKATEEAARKVAAGEVVESEEQQDAKEKSEAQIAAELNARGSNIVVNDEGQIVDKRQLLSAGLNVAPKPKAKLSDAARAASVVRPGARPGGPSREVFASREAQRARQTEMIAAQLEEKARQEEEADQARQKELAEKTKSRKTETDVSSARERYLARKREREAAQNKG</sequence>
<feature type="compositionally biased region" description="Basic and acidic residues" evidence="3">
    <location>
        <begin position="181"/>
        <end position="191"/>
    </location>
</feature>
<evidence type="ECO:0000256" key="2">
    <source>
        <dbReference type="ARBA" id="ARBA00023054"/>
    </source>
</evidence>
<feature type="domain" description="Nuclear speckle splicing regulatory protein 1 N-terminal" evidence="4">
    <location>
        <begin position="156"/>
        <end position="275"/>
    </location>
</feature>
<dbReference type="PANTHER" id="PTHR47845">
    <property type="entry name" value="NUCLEAR SPECKLE SPLICING REGULATORY PROTEIN 1 HOMOLOG"/>
    <property type="match status" value="1"/>
</dbReference>
<dbReference type="InterPro" id="IPR018612">
    <property type="entry name" value="NSRP1_N"/>
</dbReference>
<dbReference type="Proteomes" id="UP000249363">
    <property type="component" value="Unassembled WGS sequence"/>
</dbReference>
<feature type="region of interest" description="Disordered" evidence="3">
    <location>
        <begin position="361"/>
        <end position="466"/>
    </location>
</feature>
<feature type="region of interest" description="Disordered" evidence="3">
    <location>
        <begin position="68"/>
        <end position="142"/>
    </location>
</feature>
<keyword evidence="2" id="KW-0175">Coiled coil</keyword>
<name>A0A364L5P5_TALAM</name>
<feature type="compositionally biased region" description="Basic and acidic residues" evidence="3">
    <location>
        <begin position="396"/>
        <end position="406"/>
    </location>
</feature>
<accession>A0A364L5P5</accession>
<dbReference type="OrthoDB" id="446635at2759"/>
<feature type="compositionally biased region" description="Basic and acidic residues" evidence="3">
    <location>
        <begin position="253"/>
        <end position="277"/>
    </location>
</feature>
<feature type="region of interest" description="Disordered" evidence="3">
    <location>
        <begin position="181"/>
        <end position="220"/>
    </location>
</feature>
<proteinExistence type="inferred from homology"/>
<feature type="compositionally biased region" description="Basic and acidic residues" evidence="3">
    <location>
        <begin position="211"/>
        <end position="220"/>
    </location>
</feature>
<evidence type="ECO:0000313" key="6">
    <source>
        <dbReference type="Proteomes" id="UP000249363"/>
    </source>
</evidence>
<gene>
    <name evidence="5" type="ORF">BHQ10_007121</name>
</gene>
<dbReference type="AlphaFoldDB" id="A0A364L5P5"/>
<dbReference type="RefSeq" id="XP_040735625.1">
    <property type="nucleotide sequence ID" value="XM_040879783.1"/>
</dbReference>
<dbReference type="STRING" id="1196081.A0A364L5P5"/>
<dbReference type="Pfam" id="PF09745">
    <property type="entry name" value="NSRP1_N"/>
    <property type="match status" value="1"/>
</dbReference>
<feature type="region of interest" description="Disordered" evidence="3">
    <location>
        <begin position="311"/>
        <end position="330"/>
    </location>
</feature>
<dbReference type="InterPro" id="IPR053246">
    <property type="entry name" value="NS_splicing_regulatory_protein"/>
</dbReference>
<organism evidence="5 6">
    <name type="scientific">Talaromyces amestolkiae</name>
    <dbReference type="NCBI Taxonomy" id="1196081"/>
    <lineage>
        <taxon>Eukaryota</taxon>
        <taxon>Fungi</taxon>
        <taxon>Dikarya</taxon>
        <taxon>Ascomycota</taxon>
        <taxon>Pezizomycotina</taxon>
        <taxon>Eurotiomycetes</taxon>
        <taxon>Eurotiomycetidae</taxon>
        <taxon>Eurotiales</taxon>
        <taxon>Trichocomaceae</taxon>
        <taxon>Talaromyces</taxon>
        <taxon>Talaromyces sect. Talaromyces</taxon>
    </lineage>
</organism>
<comment type="caution">
    <text evidence="5">The sequence shown here is derived from an EMBL/GenBank/DDBJ whole genome shotgun (WGS) entry which is preliminary data.</text>
</comment>
<reference evidence="5 6" key="1">
    <citation type="journal article" date="2017" name="Biotechnol. Biofuels">
        <title>Differential beta-glucosidase expression as a function of carbon source availability in Talaromyces amestolkiae: a genomic and proteomic approach.</title>
        <authorList>
            <person name="de Eugenio L.I."/>
            <person name="Mendez-Liter J.A."/>
            <person name="Nieto-Dominguez M."/>
            <person name="Alonso L."/>
            <person name="Gil-Munoz J."/>
            <person name="Barriuso J."/>
            <person name="Prieto A."/>
            <person name="Martinez M.J."/>
        </authorList>
    </citation>
    <scope>NUCLEOTIDE SEQUENCE [LARGE SCALE GENOMIC DNA]</scope>
    <source>
        <strain evidence="5 6">CIB</strain>
    </source>
</reference>
<protein>
    <recommendedName>
        <fullName evidence="4">Nuclear speckle splicing regulatory protein 1 N-terminal domain-containing protein</fullName>
    </recommendedName>
</protein>
<evidence type="ECO:0000256" key="1">
    <source>
        <dbReference type="ARBA" id="ARBA00010126"/>
    </source>
</evidence>
<evidence type="ECO:0000256" key="3">
    <source>
        <dbReference type="SAM" id="MobiDB-lite"/>
    </source>
</evidence>
<feature type="region of interest" description="Disordered" evidence="3">
    <location>
        <begin position="253"/>
        <end position="283"/>
    </location>
</feature>
<dbReference type="GeneID" id="63796337"/>
<evidence type="ECO:0000259" key="4">
    <source>
        <dbReference type="Pfam" id="PF09745"/>
    </source>
</evidence>
<dbReference type="PANTHER" id="PTHR47845:SF1">
    <property type="entry name" value="NUCLEAR SPECKLE SPLICING REGULATORY PROTEIN 1 HOMOLOG"/>
    <property type="match status" value="1"/>
</dbReference>
<dbReference type="GO" id="GO:0000381">
    <property type="term" value="P:regulation of alternative mRNA splicing, via spliceosome"/>
    <property type="evidence" value="ECO:0007669"/>
    <property type="project" value="InterPro"/>
</dbReference>
<evidence type="ECO:0000313" key="5">
    <source>
        <dbReference type="EMBL" id="RAO71109.1"/>
    </source>
</evidence>
<dbReference type="EMBL" id="MIKG01000014">
    <property type="protein sequence ID" value="RAO71109.1"/>
    <property type="molecule type" value="Genomic_DNA"/>
</dbReference>
<keyword evidence="6" id="KW-1185">Reference proteome</keyword>
<comment type="similarity">
    <text evidence="1">Belongs to the NSRP1 family.</text>
</comment>
<feature type="compositionally biased region" description="Basic and acidic residues" evidence="3">
    <location>
        <begin position="414"/>
        <end position="466"/>
    </location>
</feature>
<feature type="region of interest" description="Disordered" evidence="3">
    <location>
        <begin position="1"/>
        <end position="49"/>
    </location>
</feature>